<dbReference type="EMBL" id="CP011797">
    <property type="protein sequence ID" value="ATX76597.1"/>
    <property type="molecule type" value="Genomic_DNA"/>
</dbReference>
<dbReference type="InterPro" id="IPR053135">
    <property type="entry name" value="AKR2_Oxidoreductase"/>
</dbReference>
<sequence length="288" mass="31858">MRLALGTAQFGMEYGISNVNGKVSQEDGKAILKSATLAGVDTIDTAMAYGDSEQVLGNMGVAAFNVVTKLPEIPEHIIDIEGWVINSVKDSVCRLRVERLYGLLLHRPDQLFEPKGFKILSALRLLKDSGLVRNVGISVSSPGEFDALFNIYDFDIVQCPFNLVDRRLINSGWLGKLSTAGVEIHIRSSFLQGLLLIPRDSIPSKFKTWNILWDHWDRWLLANKMSPLDACISYVLSFPDITRVVVGVETQPQLAEIIRAASGTSINSYPEISSDVTNLINPANWNIL</sequence>
<keyword evidence="3" id="KW-1185">Reference proteome</keyword>
<organism evidence="2 3">
    <name type="scientific">Reinekea forsetii</name>
    <dbReference type="NCBI Taxonomy" id="1336806"/>
    <lineage>
        <taxon>Bacteria</taxon>
        <taxon>Pseudomonadati</taxon>
        <taxon>Pseudomonadota</taxon>
        <taxon>Gammaproteobacteria</taxon>
        <taxon>Oceanospirillales</taxon>
        <taxon>Saccharospirillaceae</taxon>
        <taxon>Reinekea</taxon>
    </lineage>
</organism>
<feature type="domain" description="NADP-dependent oxidoreductase" evidence="1">
    <location>
        <begin position="2"/>
        <end position="261"/>
    </location>
</feature>
<dbReference type="SUPFAM" id="SSF51430">
    <property type="entry name" value="NAD(P)-linked oxidoreductase"/>
    <property type="match status" value="1"/>
</dbReference>
<dbReference type="CDD" id="cd19097">
    <property type="entry name" value="AKR_unchar"/>
    <property type="match status" value="1"/>
</dbReference>
<dbReference type="Gene3D" id="3.20.20.100">
    <property type="entry name" value="NADP-dependent oxidoreductase domain"/>
    <property type="match status" value="1"/>
</dbReference>
<dbReference type="PANTHER" id="PTHR43312">
    <property type="entry name" value="D-THREO-ALDOSE 1-DEHYDROGENASE"/>
    <property type="match status" value="1"/>
</dbReference>
<dbReference type="InterPro" id="IPR023210">
    <property type="entry name" value="NADP_OxRdtase_dom"/>
</dbReference>
<evidence type="ECO:0000259" key="1">
    <source>
        <dbReference type="Pfam" id="PF00248"/>
    </source>
</evidence>
<proteinExistence type="predicted"/>
<dbReference type="KEGG" id="rfo:REIFOR_01451"/>
<dbReference type="PANTHER" id="PTHR43312:SF1">
    <property type="entry name" value="NADP-DEPENDENT OXIDOREDUCTASE DOMAIN-CONTAINING PROTEIN"/>
    <property type="match status" value="1"/>
</dbReference>
<evidence type="ECO:0000313" key="2">
    <source>
        <dbReference type="EMBL" id="ATX76597.1"/>
    </source>
</evidence>
<dbReference type="InterPro" id="IPR036812">
    <property type="entry name" value="NAD(P)_OxRdtase_dom_sf"/>
</dbReference>
<accession>A0A2K8KP92</accession>
<dbReference type="AlphaFoldDB" id="A0A2K8KP92"/>
<protein>
    <submittedName>
        <fullName evidence="2">Aldo/keto reductase</fullName>
    </submittedName>
</protein>
<dbReference type="OrthoDB" id="9773828at2"/>
<name>A0A2K8KP92_9GAMM</name>
<dbReference type="Pfam" id="PF00248">
    <property type="entry name" value="Aldo_ket_red"/>
    <property type="match status" value="1"/>
</dbReference>
<reference evidence="2 3" key="1">
    <citation type="journal article" date="2017" name="Environ. Microbiol.">
        <title>Genomic and physiological analyses of 'Reinekea forsetii' reveal a versatile opportunistic lifestyle during spring algae blooms.</title>
        <authorList>
            <person name="Avci B."/>
            <person name="Hahnke R.L."/>
            <person name="Chafee M."/>
            <person name="Fischer T."/>
            <person name="Gruber-Vodicka H."/>
            <person name="Tegetmeyer H.E."/>
            <person name="Harder J."/>
            <person name="Fuchs B.M."/>
            <person name="Amann R.I."/>
            <person name="Teeling H."/>
        </authorList>
    </citation>
    <scope>NUCLEOTIDE SEQUENCE [LARGE SCALE GENOMIC DNA]</scope>
    <source>
        <strain evidence="2 3">Hel1_31_D35</strain>
    </source>
</reference>
<evidence type="ECO:0000313" key="3">
    <source>
        <dbReference type="Proteomes" id="UP000229757"/>
    </source>
</evidence>
<dbReference type="RefSeq" id="WP_100256928.1">
    <property type="nucleotide sequence ID" value="NZ_CP011797.1"/>
</dbReference>
<gene>
    <name evidence="2" type="ORF">REIFOR_01451</name>
</gene>
<dbReference type="Proteomes" id="UP000229757">
    <property type="component" value="Chromosome"/>
</dbReference>